<dbReference type="InterPro" id="IPR013154">
    <property type="entry name" value="ADH-like_N"/>
</dbReference>
<evidence type="ECO:0000256" key="5">
    <source>
        <dbReference type="ARBA" id="ARBA00022884"/>
    </source>
</evidence>
<dbReference type="EMBL" id="VDCQ01000065">
    <property type="protein sequence ID" value="TNJ62098.1"/>
    <property type="molecule type" value="Genomic_DNA"/>
</dbReference>
<dbReference type="PROSITE" id="PS01162">
    <property type="entry name" value="QOR_ZETA_CRYSTAL"/>
    <property type="match status" value="1"/>
</dbReference>
<dbReference type="SUPFAM" id="SSF50129">
    <property type="entry name" value="GroES-like"/>
    <property type="match status" value="1"/>
</dbReference>
<reference evidence="7 8" key="1">
    <citation type="submission" date="2019-05" db="EMBL/GenBank/DDBJ databases">
        <title>We sequenced the genome of Paenibacillus hemerocallicola KCTC 33185 for further insight into its adaptation and study the phylogeny of Paenibacillus.</title>
        <authorList>
            <person name="Narsing Rao M.P."/>
        </authorList>
    </citation>
    <scope>NUCLEOTIDE SEQUENCE [LARGE SCALE GENOMIC DNA]</scope>
    <source>
        <strain evidence="7 8">KCTC 33185</strain>
    </source>
</reference>
<dbReference type="SUPFAM" id="SSF51735">
    <property type="entry name" value="NAD(P)-binding Rossmann-fold domains"/>
    <property type="match status" value="1"/>
</dbReference>
<feature type="domain" description="Enoyl reductase (ER)" evidence="6">
    <location>
        <begin position="15"/>
        <end position="314"/>
    </location>
</feature>
<evidence type="ECO:0000259" key="6">
    <source>
        <dbReference type="SMART" id="SM00829"/>
    </source>
</evidence>
<dbReference type="GO" id="GO:0008270">
    <property type="term" value="F:zinc ion binding"/>
    <property type="evidence" value="ECO:0007669"/>
    <property type="project" value="InterPro"/>
</dbReference>
<evidence type="ECO:0000256" key="3">
    <source>
        <dbReference type="ARBA" id="ARBA00022490"/>
    </source>
</evidence>
<dbReference type="OrthoDB" id="9792162at2"/>
<dbReference type="Pfam" id="PF13602">
    <property type="entry name" value="ADH_zinc_N_2"/>
    <property type="match status" value="1"/>
</dbReference>
<dbReference type="GO" id="GO:0016491">
    <property type="term" value="F:oxidoreductase activity"/>
    <property type="evidence" value="ECO:0007669"/>
    <property type="project" value="InterPro"/>
</dbReference>
<dbReference type="InterPro" id="IPR051603">
    <property type="entry name" value="Zinc-ADH_QOR/CCCR"/>
</dbReference>
<dbReference type="Gene3D" id="3.90.180.10">
    <property type="entry name" value="Medium-chain alcohol dehydrogenases, catalytic domain"/>
    <property type="match status" value="1"/>
</dbReference>
<dbReference type="InterPro" id="IPR011032">
    <property type="entry name" value="GroES-like_sf"/>
</dbReference>
<gene>
    <name evidence="7" type="ORF">FE784_32225</name>
</gene>
<evidence type="ECO:0000313" key="7">
    <source>
        <dbReference type="EMBL" id="TNJ62098.1"/>
    </source>
</evidence>
<dbReference type="Pfam" id="PF08240">
    <property type="entry name" value="ADH_N"/>
    <property type="match status" value="1"/>
</dbReference>
<dbReference type="InterPro" id="IPR020843">
    <property type="entry name" value="ER"/>
</dbReference>
<keyword evidence="4" id="KW-0521">NADP</keyword>
<sequence>MSKILMKAVRVNEYGDSGVLKLEDVERPEPQSGEVLVRVAYAAVIPLDWKIRSGILKDVFPQTLPYTPGAVVSGIIESVGDDVTEFEARDHVFGKMKQSYSEYGIVSVSEPYSLLNGLLHVPENLKLEDAATIGAGAESAWKALFTEGNLKSGQTVLIHAAAGGVGLFAVQLAKWKGAKVIGTASIENLDYVKSLGADQVIDYRTTPFEEVVKDVDLVVDTVGGSTQDRSWSVLKPGGCIVSLAQPLSQEKAREFGVTAKHSTAAPTYDDNKAIAQLLADGVIKAEIDSVYPLSEVKEAHLRSEGRHSRGRILLSANPI</sequence>
<dbReference type="AlphaFoldDB" id="A0A5C4SZ47"/>
<protein>
    <submittedName>
        <fullName evidence="7">NADP-dependent oxidoreductase</fullName>
    </submittedName>
</protein>
<keyword evidence="3" id="KW-0963">Cytoplasm</keyword>
<comment type="caution">
    <text evidence="7">The sequence shown here is derived from an EMBL/GenBank/DDBJ whole genome shotgun (WGS) entry which is preliminary data.</text>
</comment>
<name>A0A5C4SZ47_9BACL</name>
<comment type="subcellular location">
    <subcellularLocation>
        <location evidence="1">Cytoplasm</location>
    </subcellularLocation>
</comment>
<dbReference type="SMART" id="SM00829">
    <property type="entry name" value="PKS_ER"/>
    <property type="match status" value="1"/>
</dbReference>
<accession>A0A5C4SZ47</accession>
<dbReference type="CDD" id="cd05289">
    <property type="entry name" value="MDR_like_2"/>
    <property type="match status" value="1"/>
</dbReference>
<dbReference type="InterPro" id="IPR002364">
    <property type="entry name" value="Quin_OxRdtase/zeta-crystal_CS"/>
</dbReference>
<comment type="subunit">
    <text evidence="2">Homotetramer.</text>
</comment>
<dbReference type="PANTHER" id="PTHR44154:SF1">
    <property type="entry name" value="QUINONE OXIDOREDUCTASE"/>
    <property type="match status" value="1"/>
</dbReference>
<dbReference type="InterPro" id="IPR036291">
    <property type="entry name" value="NAD(P)-bd_dom_sf"/>
</dbReference>
<dbReference type="PANTHER" id="PTHR44154">
    <property type="entry name" value="QUINONE OXIDOREDUCTASE"/>
    <property type="match status" value="1"/>
</dbReference>
<dbReference type="Gene3D" id="3.40.50.720">
    <property type="entry name" value="NAD(P)-binding Rossmann-like Domain"/>
    <property type="match status" value="1"/>
</dbReference>
<proteinExistence type="predicted"/>
<evidence type="ECO:0000313" key="8">
    <source>
        <dbReference type="Proteomes" id="UP000307943"/>
    </source>
</evidence>
<evidence type="ECO:0000256" key="2">
    <source>
        <dbReference type="ARBA" id="ARBA00011881"/>
    </source>
</evidence>
<dbReference type="GO" id="GO:0003723">
    <property type="term" value="F:RNA binding"/>
    <property type="evidence" value="ECO:0007669"/>
    <property type="project" value="UniProtKB-KW"/>
</dbReference>
<evidence type="ECO:0000256" key="4">
    <source>
        <dbReference type="ARBA" id="ARBA00022857"/>
    </source>
</evidence>
<keyword evidence="8" id="KW-1185">Reference proteome</keyword>
<keyword evidence="5" id="KW-0694">RNA-binding</keyword>
<dbReference type="GO" id="GO:0005737">
    <property type="term" value="C:cytoplasm"/>
    <property type="evidence" value="ECO:0007669"/>
    <property type="project" value="UniProtKB-SubCell"/>
</dbReference>
<evidence type="ECO:0000256" key="1">
    <source>
        <dbReference type="ARBA" id="ARBA00004496"/>
    </source>
</evidence>
<organism evidence="7 8">
    <name type="scientific">Paenibacillus hemerocallicola</name>
    <dbReference type="NCBI Taxonomy" id="1172614"/>
    <lineage>
        <taxon>Bacteria</taxon>
        <taxon>Bacillati</taxon>
        <taxon>Bacillota</taxon>
        <taxon>Bacilli</taxon>
        <taxon>Bacillales</taxon>
        <taxon>Paenibacillaceae</taxon>
        <taxon>Paenibacillus</taxon>
    </lineage>
</organism>
<dbReference type="Proteomes" id="UP000307943">
    <property type="component" value="Unassembled WGS sequence"/>
</dbReference>
<dbReference type="RefSeq" id="WP_139606369.1">
    <property type="nucleotide sequence ID" value="NZ_VDCQ01000065.1"/>
</dbReference>